<reference evidence="1 2" key="1">
    <citation type="submission" date="2018-12" db="EMBL/GenBank/DDBJ databases">
        <authorList>
            <consortium name="Pathogen Informatics"/>
        </authorList>
    </citation>
    <scope>NUCLEOTIDE SEQUENCE [LARGE SCALE GENOMIC DNA]</scope>
    <source>
        <strain evidence="1 2">NCTC11923</strain>
    </source>
</reference>
<accession>A0A3S4WJL4</accession>
<proteinExistence type="predicted"/>
<gene>
    <name evidence="1" type="ORF">NCTC11923_00965</name>
</gene>
<evidence type="ECO:0000313" key="2">
    <source>
        <dbReference type="Proteomes" id="UP000276899"/>
    </source>
</evidence>
<keyword evidence="2" id="KW-1185">Reference proteome</keyword>
<name>A0A3S4WJL4_9ACTO</name>
<dbReference type="EMBL" id="LR134363">
    <property type="protein sequence ID" value="VEG74331.1"/>
    <property type="molecule type" value="Genomic_DNA"/>
</dbReference>
<dbReference type="KEGG" id="asla:NCTC11923_00965"/>
<dbReference type="Proteomes" id="UP000276899">
    <property type="component" value="Chromosome"/>
</dbReference>
<evidence type="ECO:0000313" key="1">
    <source>
        <dbReference type="EMBL" id="VEG74331.1"/>
    </source>
</evidence>
<organism evidence="1 2">
    <name type="scientific">Actinomyces slackii</name>
    <dbReference type="NCBI Taxonomy" id="52774"/>
    <lineage>
        <taxon>Bacteria</taxon>
        <taxon>Bacillati</taxon>
        <taxon>Actinomycetota</taxon>
        <taxon>Actinomycetes</taxon>
        <taxon>Actinomycetales</taxon>
        <taxon>Actinomycetaceae</taxon>
        <taxon>Actinomyces</taxon>
    </lineage>
</organism>
<protein>
    <submittedName>
        <fullName evidence="1">Uncharacterized protein</fullName>
    </submittedName>
</protein>
<dbReference type="AlphaFoldDB" id="A0A3S4WJL4"/>
<dbReference type="RefSeq" id="WP_126412174.1">
    <property type="nucleotide sequence ID" value="NZ_CBCRWE010000043.1"/>
</dbReference>
<sequence>MAVSRRRAVLLGALLLVLSVVIGGGVVALYSRDAGDQEPSSGSAIGVNKEDENGQRIWYGEEPPEVRALADAAESMSQEHPDTVLGVVLTSDRQVVEVYVVSEDAEGVAALRESAEDPERLRVIVNKNSPEQIRTAMSQVFEADASALGIESVAPDPVNDGIVVGLAGEAESTGGCSEEEKQAVLDALKGVSVPIRVTCEAAQEAAGTG</sequence>